<comment type="similarity">
    <text evidence="8">Belongs to the nanos family.</text>
</comment>
<name>A0A8T0FFJ7_ARGBR</name>
<dbReference type="GO" id="GO:0005737">
    <property type="term" value="C:cytoplasm"/>
    <property type="evidence" value="ECO:0007669"/>
    <property type="project" value="UniProtKB-SubCell"/>
</dbReference>
<evidence type="ECO:0000259" key="10">
    <source>
        <dbReference type="PROSITE" id="PS51522"/>
    </source>
</evidence>
<dbReference type="InterPro" id="IPR008705">
    <property type="entry name" value="Nanos/Xcar2"/>
</dbReference>
<evidence type="ECO:0000256" key="1">
    <source>
        <dbReference type="ARBA" id="ARBA00004496"/>
    </source>
</evidence>
<protein>
    <submittedName>
        <fullName evidence="11">Nanos like protein</fullName>
    </submittedName>
</protein>
<evidence type="ECO:0000256" key="5">
    <source>
        <dbReference type="ARBA" id="ARBA00022833"/>
    </source>
</evidence>
<dbReference type="AlphaFoldDB" id="A0A8T0FFJ7"/>
<keyword evidence="2" id="KW-0963">Cytoplasm</keyword>
<reference evidence="11" key="1">
    <citation type="journal article" date="2020" name="bioRxiv">
        <title>Chromosome-level reference genome of the European wasp spider Argiope bruennichi: a resource for studies on range expansion and evolutionary adaptation.</title>
        <authorList>
            <person name="Sheffer M.M."/>
            <person name="Hoppe A."/>
            <person name="Krehenwinkel H."/>
            <person name="Uhl G."/>
            <person name="Kuss A.W."/>
            <person name="Jensen L."/>
            <person name="Jensen C."/>
            <person name="Gillespie R.G."/>
            <person name="Hoff K.J."/>
            <person name="Prost S."/>
        </authorList>
    </citation>
    <scope>NUCLEOTIDE SEQUENCE</scope>
</reference>
<dbReference type="GO" id="GO:0008270">
    <property type="term" value="F:zinc ion binding"/>
    <property type="evidence" value="ECO:0007669"/>
    <property type="project" value="UniProtKB-KW"/>
</dbReference>
<evidence type="ECO:0000256" key="4">
    <source>
        <dbReference type="ARBA" id="ARBA00022771"/>
    </source>
</evidence>
<dbReference type="EMBL" id="JABXBU010000012">
    <property type="protein sequence ID" value="KAF8789185.1"/>
    <property type="molecule type" value="Genomic_DNA"/>
</dbReference>
<feature type="region of interest" description="Disordered" evidence="9">
    <location>
        <begin position="41"/>
        <end position="68"/>
    </location>
</feature>
<comment type="caution">
    <text evidence="11">The sequence shown here is derived from an EMBL/GenBank/DDBJ whole genome shotgun (WGS) entry which is preliminary data.</text>
</comment>
<feature type="compositionally biased region" description="Polar residues" evidence="9">
    <location>
        <begin position="139"/>
        <end position="151"/>
    </location>
</feature>
<comment type="subcellular location">
    <subcellularLocation>
        <location evidence="1">Cytoplasm</location>
    </subcellularLocation>
</comment>
<keyword evidence="7 8" id="KW-0694">RNA-binding</keyword>
<dbReference type="InterPro" id="IPR024161">
    <property type="entry name" value="Znf_nanos-typ"/>
</dbReference>
<feature type="region of interest" description="Disordered" evidence="9">
    <location>
        <begin position="93"/>
        <end position="127"/>
    </location>
</feature>
<sequence>MSGLYPAYPVGLWNPWAFNIDMNNVNYPVFPGFESGSKFYKSPKKNDKTNNPRMNKIPEKGFQSQGQVGPQYMPLPSIHPTCFRKQDQFNPRYIPPPVHPSSFKHPEQFSPRQTPLPIPRSSYKQKDQLNLKQISISPSGYKQQGQHNPRQIPSAIPPPYYNKPYKNTIINSKNGQRNQVCRFCLQNGEREEFYRNHQLKGHNGKVTCPILRKYVCDICNATGDNAHTRAYCPFYEEKNKKPLAVILKQTYHDSCGRIRK</sequence>
<dbReference type="Pfam" id="PF05741">
    <property type="entry name" value="zf-nanos"/>
    <property type="match status" value="1"/>
</dbReference>
<reference evidence="11" key="2">
    <citation type="submission" date="2020-06" db="EMBL/GenBank/DDBJ databases">
        <authorList>
            <person name="Sheffer M."/>
        </authorList>
    </citation>
    <scope>NUCLEOTIDE SEQUENCE</scope>
</reference>
<organism evidence="11 12">
    <name type="scientific">Argiope bruennichi</name>
    <name type="common">Wasp spider</name>
    <name type="synonym">Aranea bruennichi</name>
    <dbReference type="NCBI Taxonomy" id="94029"/>
    <lineage>
        <taxon>Eukaryota</taxon>
        <taxon>Metazoa</taxon>
        <taxon>Ecdysozoa</taxon>
        <taxon>Arthropoda</taxon>
        <taxon>Chelicerata</taxon>
        <taxon>Arachnida</taxon>
        <taxon>Araneae</taxon>
        <taxon>Araneomorphae</taxon>
        <taxon>Entelegynae</taxon>
        <taxon>Araneoidea</taxon>
        <taxon>Araneidae</taxon>
        <taxon>Argiope</taxon>
    </lineage>
</organism>
<evidence type="ECO:0000256" key="7">
    <source>
        <dbReference type="ARBA" id="ARBA00022884"/>
    </source>
</evidence>
<keyword evidence="3" id="KW-0479">Metal-binding</keyword>
<feature type="region of interest" description="Disordered" evidence="9">
    <location>
        <begin position="139"/>
        <end position="158"/>
    </location>
</feature>
<proteinExistence type="inferred from homology"/>
<keyword evidence="6 8" id="KW-0810">Translation regulation</keyword>
<evidence type="ECO:0000256" key="8">
    <source>
        <dbReference type="PROSITE-ProRule" id="PRU00855"/>
    </source>
</evidence>
<dbReference type="InterPro" id="IPR038129">
    <property type="entry name" value="Nanos_sf"/>
</dbReference>
<feature type="domain" description="Nanos-type" evidence="10">
    <location>
        <begin position="180"/>
        <end position="234"/>
    </location>
</feature>
<evidence type="ECO:0000313" key="11">
    <source>
        <dbReference type="EMBL" id="KAF8789185.1"/>
    </source>
</evidence>
<keyword evidence="5" id="KW-0862">Zinc</keyword>
<evidence type="ECO:0000256" key="6">
    <source>
        <dbReference type="ARBA" id="ARBA00022845"/>
    </source>
</evidence>
<dbReference type="PANTHER" id="PTHR12887">
    <property type="entry name" value="NANOS PROTEIN"/>
    <property type="match status" value="1"/>
</dbReference>
<gene>
    <name evidence="11" type="ORF">HNY73_007146</name>
</gene>
<evidence type="ECO:0000313" key="12">
    <source>
        <dbReference type="Proteomes" id="UP000807504"/>
    </source>
</evidence>
<dbReference type="Gene3D" id="4.10.60.30">
    <property type="entry name" value="Nanos, RNA-binding domain"/>
    <property type="match status" value="1"/>
</dbReference>
<dbReference type="PROSITE" id="PS51522">
    <property type="entry name" value="ZF_NANOS"/>
    <property type="match status" value="1"/>
</dbReference>
<keyword evidence="4 8" id="KW-0863">Zinc-finger</keyword>
<keyword evidence="12" id="KW-1185">Reference proteome</keyword>
<evidence type="ECO:0000256" key="2">
    <source>
        <dbReference type="ARBA" id="ARBA00022490"/>
    </source>
</evidence>
<evidence type="ECO:0000256" key="3">
    <source>
        <dbReference type="ARBA" id="ARBA00022723"/>
    </source>
</evidence>
<dbReference type="GO" id="GO:0003723">
    <property type="term" value="F:RNA binding"/>
    <property type="evidence" value="ECO:0007669"/>
    <property type="project" value="UniProtKB-UniRule"/>
</dbReference>
<accession>A0A8T0FFJ7</accession>
<dbReference type="Proteomes" id="UP000807504">
    <property type="component" value="Unassembled WGS sequence"/>
</dbReference>
<evidence type="ECO:0000256" key="9">
    <source>
        <dbReference type="SAM" id="MobiDB-lite"/>
    </source>
</evidence>
<dbReference type="GO" id="GO:0006417">
    <property type="term" value="P:regulation of translation"/>
    <property type="evidence" value="ECO:0007669"/>
    <property type="project" value="UniProtKB-UniRule"/>
</dbReference>